<feature type="transmembrane region" description="Helical" evidence="1">
    <location>
        <begin position="12"/>
        <end position="39"/>
    </location>
</feature>
<feature type="transmembrane region" description="Helical" evidence="1">
    <location>
        <begin position="357"/>
        <end position="375"/>
    </location>
</feature>
<feature type="transmembrane region" description="Helical" evidence="1">
    <location>
        <begin position="106"/>
        <end position="127"/>
    </location>
</feature>
<dbReference type="STRING" id="1802061.A3A93_03120"/>
<feature type="transmembrane region" description="Helical" evidence="1">
    <location>
        <begin position="251"/>
        <end position="274"/>
    </location>
</feature>
<feature type="transmembrane region" description="Helical" evidence="1">
    <location>
        <begin position="139"/>
        <end position="158"/>
    </location>
</feature>
<feature type="transmembrane region" description="Helical" evidence="1">
    <location>
        <begin position="51"/>
        <end position="68"/>
    </location>
</feature>
<proteinExistence type="predicted"/>
<dbReference type="GO" id="GO:0016747">
    <property type="term" value="F:acyltransferase activity, transferring groups other than amino-acyl groups"/>
    <property type="evidence" value="ECO:0007669"/>
    <property type="project" value="InterPro"/>
</dbReference>
<name>A0A1F7ISJ4_9BACT</name>
<dbReference type="PANTHER" id="PTHR23028">
    <property type="entry name" value="ACETYLTRANSFERASE"/>
    <property type="match status" value="1"/>
</dbReference>
<dbReference type="Pfam" id="PF01757">
    <property type="entry name" value="Acyl_transf_3"/>
    <property type="match status" value="1"/>
</dbReference>
<dbReference type="Proteomes" id="UP000177141">
    <property type="component" value="Unassembled WGS sequence"/>
</dbReference>
<protein>
    <recommendedName>
        <fullName evidence="2">Acyltransferase 3 domain-containing protein</fullName>
    </recommendedName>
</protein>
<feature type="domain" description="Acyltransferase 3" evidence="2">
    <location>
        <begin position="8"/>
        <end position="416"/>
    </location>
</feature>
<feature type="transmembrane region" description="Helical" evidence="1">
    <location>
        <begin position="634"/>
        <end position="656"/>
    </location>
</feature>
<dbReference type="GO" id="GO:0000271">
    <property type="term" value="P:polysaccharide biosynthetic process"/>
    <property type="evidence" value="ECO:0007669"/>
    <property type="project" value="TreeGrafter"/>
</dbReference>
<feature type="transmembrane region" description="Helical" evidence="1">
    <location>
        <begin position="295"/>
        <end position="315"/>
    </location>
</feature>
<sequence length="664" mass="76044">MRKGRLTGLDGLRGLAALSVVLSHIGFGIASILNIPIVILAYKTLAVGPNSVQIFFVLSGFLMAFLYSKITSVQTFLKKRYARIIPIYAVVVIFLGILRIMELQAWYQQFFVLISLAVFFYISWKIISRFDKKGIIGNLIFYSFIVLQISLLIFNFFITPKLVENHHFLISDLQKEIIFLLSNLTLTTQIVRDVGGYSTVFWTLAAELYFYLLYPFIAIPLINLGKRYGFMVGAIIVIATTKIIFDLDDVMRGLFAMSSINIARTCGFIVGVLIGTIYESKSTLWKKLEGIFSKFWINILILIAFILIQAGDWSVRDGQSIWFMNRYYLLSSWIFGLTIIAVIIPNTLIQKIFSHKILVFFGLISYSLYLTHINVSSWVHPITGFFSPFIPNQRLYYLFEFSAFIMINVLISYILYTLVEALYFQSKAKSVGKNNARNQNEKFSPVSKNFRLWTIAHVGGLIILIMWLYTGNYTPTLFVAHHNFQNTSISDYFVSKKFSLLETGPIRTTINAKYDNLSVVTMRLWYYKNAQVTRTKNKNPAILYFRLYEKNSSKPIFESSRSAFEIEGEPNFPFGLNTLTDSVNKKYSIELQLVGGSKEDDILVNLSPASIVTTYTNEKSEILKKPYKLVFNRLGFMLTRADALFLLGFIAVILIAQKRRKPNE</sequence>
<dbReference type="InterPro" id="IPR050879">
    <property type="entry name" value="Acyltransferase_3"/>
</dbReference>
<dbReference type="EMBL" id="MGAL01000043">
    <property type="protein sequence ID" value="OGK46341.1"/>
    <property type="molecule type" value="Genomic_DNA"/>
</dbReference>
<reference evidence="3 4" key="1">
    <citation type="journal article" date="2016" name="Nat. Commun.">
        <title>Thousands of microbial genomes shed light on interconnected biogeochemical processes in an aquifer system.</title>
        <authorList>
            <person name="Anantharaman K."/>
            <person name="Brown C.T."/>
            <person name="Hug L.A."/>
            <person name="Sharon I."/>
            <person name="Castelle C.J."/>
            <person name="Probst A.J."/>
            <person name="Thomas B.C."/>
            <person name="Singh A."/>
            <person name="Wilkins M.J."/>
            <person name="Karaoz U."/>
            <person name="Brodie E.L."/>
            <person name="Williams K.H."/>
            <person name="Hubbard S.S."/>
            <person name="Banfield J.F."/>
        </authorList>
    </citation>
    <scope>NUCLEOTIDE SEQUENCE [LARGE SCALE GENOMIC DNA]</scope>
</reference>
<dbReference type="PANTHER" id="PTHR23028:SF53">
    <property type="entry name" value="ACYL_TRANSF_3 DOMAIN-CONTAINING PROTEIN"/>
    <property type="match status" value="1"/>
</dbReference>
<feature type="transmembrane region" description="Helical" evidence="1">
    <location>
        <begin position="327"/>
        <end position="345"/>
    </location>
</feature>
<dbReference type="AlphaFoldDB" id="A0A1F7ISJ4"/>
<feature type="transmembrane region" description="Helical" evidence="1">
    <location>
        <begin position="200"/>
        <end position="221"/>
    </location>
</feature>
<keyword evidence="1" id="KW-0472">Membrane</keyword>
<feature type="transmembrane region" description="Helical" evidence="1">
    <location>
        <begin position="450"/>
        <end position="469"/>
    </location>
</feature>
<evidence type="ECO:0000256" key="1">
    <source>
        <dbReference type="SAM" id="Phobius"/>
    </source>
</evidence>
<feature type="transmembrane region" description="Helical" evidence="1">
    <location>
        <begin position="80"/>
        <end position="100"/>
    </location>
</feature>
<keyword evidence="1" id="KW-1133">Transmembrane helix</keyword>
<accession>A0A1F7ISJ4</accession>
<organism evidence="3 4">
    <name type="scientific">Candidatus Roizmanbacteria bacterium RIFCSPLOWO2_01_FULL_38_12</name>
    <dbReference type="NCBI Taxonomy" id="1802061"/>
    <lineage>
        <taxon>Bacteria</taxon>
        <taxon>Candidatus Roizmaniibacteriota</taxon>
    </lineage>
</organism>
<evidence type="ECO:0000259" key="2">
    <source>
        <dbReference type="Pfam" id="PF01757"/>
    </source>
</evidence>
<evidence type="ECO:0000313" key="4">
    <source>
        <dbReference type="Proteomes" id="UP000177141"/>
    </source>
</evidence>
<evidence type="ECO:0000313" key="3">
    <source>
        <dbReference type="EMBL" id="OGK46341.1"/>
    </source>
</evidence>
<feature type="transmembrane region" description="Helical" evidence="1">
    <location>
        <begin position="228"/>
        <end position="245"/>
    </location>
</feature>
<keyword evidence="1" id="KW-0812">Transmembrane</keyword>
<dbReference type="GO" id="GO:0016020">
    <property type="term" value="C:membrane"/>
    <property type="evidence" value="ECO:0007669"/>
    <property type="project" value="TreeGrafter"/>
</dbReference>
<dbReference type="InterPro" id="IPR002656">
    <property type="entry name" value="Acyl_transf_3_dom"/>
</dbReference>
<feature type="transmembrane region" description="Helical" evidence="1">
    <location>
        <begin position="395"/>
        <end position="419"/>
    </location>
</feature>
<comment type="caution">
    <text evidence="3">The sequence shown here is derived from an EMBL/GenBank/DDBJ whole genome shotgun (WGS) entry which is preliminary data.</text>
</comment>
<gene>
    <name evidence="3" type="ORF">A3A93_03120</name>
</gene>